<dbReference type="SUPFAM" id="SSF52980">
    <property type="entry name" value="Restriction endonuclease-like"/>
    <property type="match status" value="1"/>
</dbReference>
<feature type="transmembrane region" description="Helical" evidence="1">
    <location>
        <begin position="21"/>
        <end position="43"/>
    </location>
</feature>
<dbReference type="Gene3D" id="3.40.1350.10">
    <property type="match status" value="1"/>
</dbReference>
<accession>A0ABY4DXH3</accession>
<feature type="transmembrane region" description="Helical" evidence="1">
    <location>
        <begin position="63"/>
        <end position="86"/>
    </location>
</feature>
<keyword evidence="1" id="KW-0472">Membrane</keyword>
<keyword evidence="3" id="KW-0378">Hydrolase</keyword>
<dbReference type="InterPro" id="IPR007560">
    <property type="entry name" value="Restrct_endonuc_IV_Mrr"/>
</dbReference>
<evidence type="ECO:0000313" key="3">
    <source>
        <dbReference type="EMBL" id="UOO88225.1"/>
    </source>
</evidence>
<keyword evidence="1" id="KW-1133">Transmembrane helix</keyword>
<feature type="domain" description="Restriction endonuclease type IV Mrr" evidence="2">
    <location>
        <begin position="107"/>
        <end position="217"/>
    </location>
</feature>
<dbReference type="EMBL" id="CP091511">
    <property type="protein sequence ID" value="UOO88225.1"/>
    <property type="molecule type" value="Genomic_DNA"/>
</dbReference>
<keyword evidence="1" id="KW-0812">Transmembrane</keyword>
<dbReference type="InterPro" id="IPR052906">
    <property type="entry name" value="Type_IV_Methyl-Rstrct_Enzyme"/>
</dbReference>
<dbReference type="InterPro" id="IPR011856">
    <property type="entry name" value="tRNA_endonuc-like_dom_sf"/>
</dbReference>
<reference evidence="3 4" key="1">
    <citation type="journal article" date="2022" name="Res Sq">
        <title>Evolution of multicellular longitudinally dividing oral cavity symbionts (Neisseriaceae).</title>
        <authorList>
            <person name="Nyongesa S."/>
            <person name="Weber P."/>
            <person name="Bernet E."/>
            <person name="Pullido F."/>
            <person name="Nieckarz M."/>
            <person name="Delaby M."/>
            <person name="Nieves C."/>
            <person name="Viehboeck T."/>
            <person name="Krause N."/>
            <person name="Rivera-Millot A."/>
            <person name="Nakamura A."/>
            <person name="Vischer N."/>
            <person name="VanNieuwenhze M."/>
            <person name="Brun Y."/>
            <person name="Cava F."/>
            <person name="Bulgheresi S."/>
            <person name="Veyrier F."/>
        </authorList>
    </citation>
    <scope>NUCLEOTIDE SEQUENCE [LARGE SCALE GENOMIC DNA]</scope>
    <source>
        <strain evidence="3 4">SN4</strain>
    </source>
</reference>
<dbReference type="Pfam" id="PF04471">
    <property type="entry name" value="Mrr_cat"/>
    <property type="match status" value="1"/>
</dbReference>
<dbReference type="InterPro" id="IPR011335">
    <property type="entry name" value="Restrct_endonuc-II-like"/>
</dbReference>
<keyword evidence="3" id="KW-0255">Endonuclease</keyword>
<gene>
    <name evidence="3" type="ORF">LVJ82_12100</name>
</gene>
<dbReference type="PANTHER" id="PTHR30015">
    <property type="entry name" value="MRR RESTRICTION SYSTEM PROTEIN"/>
    <property type="match status" value="1"/>
</dbReference>
<keyword evidence="3" id="KW-0540">Nuclease</keyword>
<dbReference type="Proteomes" id="UP000832011">
    <property type="component" value="Chromosome"/>
</dbReference>
<dbReference type="RefSeq" id="WP_058356345.1">
    <property type="nucleotide sequence ID" value="NZ_CABKVG010000009.1"/>
</dbReference>
<evidence type="ECO:0000259" key="2">
    <source>
        <dbReference type="Pfam" id="PF04471"/>
    </source>
</evidence>
<evidence type="ECO:0000256" key="1">
    <source>
        <dbReference type="SAM" id="Phobius"/>
    </source>
</evidence>
<protein>
    <submittedName>
        <fullName evidence="3">Restriction endonuclease</fullName>
    </submittedName>
</protein>
<sequence>MSWLKPTTWLAALCRQVAAQRFWLALVLAVFGTVMLHGLWLWLEALTAAQTHVLSRGLGIAATWVAFVLQFAWPVLILLFGLLGMWQRWRGDSVFRRMQRQSSKGFDQLTWQDFEALVAELFRRHGFEVEAQGGDHADGGIDVIVKRDDCTYLVQCKHWQAQRVGVKVVRELYGVIAAEGVDGGYVITSGHFTPDAVDFAQGIAMQLINGRQLMALLADELEL</sequence>
<name>A0ABY4DXH3_9NEIS</name>
<evidence type="ECO:0000313" key="4">
    <source>
        <dbReference type="Proteomes" id="UP000832011"/>
    </source>
</evidence>
<proteinExistence type="predicted"/>
<dbReference type="PANTHER" id="PTHR30015:SF7">
    <property type="entry name" value="TYPE IV METHYL-DIRECTED RESTRICTION ENZYME ECOKMRR"/>
    <property type="match status" value="1"/>
</dbReference>
<organism evidence="3 4">
    <name type="scientific">Vitreoscilla massiliensis</name>
    <dbReference type="NCBI Taxonomy" id="1689272"/>
    <lineage>
        <taxon>Bacteria</taxon>
        <taxon>Pseudomonadati</taxon>
        <taxon>Pseudomonadota</taxon>
        <taxon>Betaproteobacteria</taxon>
        <taxon>Neisseriales</taxon>
        <taxon>Neisseriaceae</taxon>
        <taxon>Vitreoscilla</taxon>
    </lineage>
</organism>
<dbReference type="GO" id="GO:0004519">
    <property type="term" value="F:endonuclease activity"/>
    <property type="evidence" value="ECO:0007669"/>
    <property type="project" value="UniProtKB-KW"/>
</dbReference>
<keyword evidence="4" id="KW-1185">Reference proteome</keyword>